<evidence type="ECO:0000313" key="9">
    <source>
        <dbReference type="EMBL" id="MCH6267332.1"/>
    </source>
</evidence>
<dbReference type="InterPro" id="IPR014757">
    <property type="entry name" value="Tscrpt_reg_IclR_C"/>
</dbReference>
<evidence type="ECO:0000259" key="6">
    <source>
        <dbReference type="PROSITE" id="PS51077"/>
    </source>
</evidence>
<dbReference type="InterPro" id="IPR036390">
    <property type="entry name" value="WH_DNA-bd_sf"/>
</dbReference>
<keyword evidence="2" id="KW-0238">DNA-binding</keyword>
<keyword evidence="3" id="KW-0804">Transcription</keyword>
<dbReference type="GO" id="GO:0003700">
    <property type="term" value="F:DNA-binding transcription factor activity"/>
    <property type="evidence" value="ECO:0007669"/>
    <property type="project" value="TreeGrafter"/>
</dbReference>
<accession>A0A942T672</accession>
<feature type="domain" description="IclR-ED" evidence="7">
    <location>
        <begin position="69"/>
        <end position="252"/>
    </location>
</feature>
<dbReference type="SUPFAM" id="SSF46785">
    <property type="entry name" value="Winged helix' DNA-binding domain"/>
    <property type="match status" value="1"/>
</dbReference>
<evidence type="ECO:0000256" key="4">
    <source>
        <dbReference type="ARBA" id="ARBA00058938"/>
    </source>
</evidence>
<evidence type="ECO:0000256" key="5">
    <source>
        <dbReference type="ARBA" id="ARBA00070406"/>
    </source>
</evidence>
<keyword evidence="1" id="KW-0805">Transcription regulation</keyword>
<dbReference type="EMBL" id="JAGYPE010000007">
    <property type="protein sequence ID" value="MBS4186874.1"/>
    <property type="molecule type" value="Genomic_DNA"/>
</dbReference>
<dbReference type="InterPro" id="IPR050707">
    <property type="entry name" value="HTH_MetabolicPath_Reg"/>
</dbReference>
<evidence type="ECO:0000259" key="7">
    <source>
        <dbReference type="PROSITE" id="PS51078"/>
    </source>
</evidence>
<dbReference type="Pfam" id="PF01614">
    <property type="entry name" value="IclR_C"/>
    <property type="match status" value="1"/>
</dbReference>
<evidence type="ECO:0000313" key="8">
    <source>
        <dbReference type="EMBL" id="MBS4186874.1"/>
    </source>
</evidence>
<dbReference type="RefSeq" id="WP_213146632.1">
    <property type="nucleotide sequence ID" value="NZ_JAGYPE020000034.1"/>
</dbReference>
<dbReference type="InterPro" id="IPR005471">
    <property type="entry name" value="Tscrpt_reg_IclR_N"/>
</dbReference>
<dbReference type="InterPro" id="IPR036388">
    <property type="entry name" value="WH-like_DNA-bd_sf"/>
</dbReference>
<gene>
    <name evidence="9" type="ORF">KHB02_017570</name>
    <name evidence="8" type="ORF">KHB02_36495</name>
</gene>
<protein>
    <recommendedName>
        <fullName evidence="5">Glycerol operon regulatory protein</fullName>
    </recommendedName>
</protein>
<dbReference type="GO" id="GO:0003677">
    <property type="term" value="F:DNA binding"/>
    <property type="evidence" value="ECO:0007669"/>
    <property type="project" value="UniProtKB-KW"/>
</dbReference>
<comment type="function">
    <text evidence="4">May be an activator protein for the gylABX operon.</text>
</comment>
<proteinExistence type="predicted"/>
<dbReference type="InterPro" id="IPR029016">
    <property type="entry name" value="GAF-like_dom_sf"/>
</dbReference>
<feature type="domain" description="HTH iclR-type" evidence="6">
    <location>
        <begin position="6"/>
        <end position="68"/>
    </location>
</feature>
<dbReference type="Pfam" id="PF09339">
    <property type="entry name" value="HTH_IclR"/>
    <property type="match status" value="1"/>
</dbReference>
<dbReference type="PROSITE" id="PS51077">
    <property type="entry name" value="HTH_ICLR"/>
    <property type="match status" value="1"/>
</dbReference>
<dbReference type="SUPFAM" id="SSF55781">
    <property type="entry name" value="GAF domain-like"/>
    <property type="match status" value="1"/>
</dbReference>
<dbReference type="PROSITE" id="PS51078">
    <property type="entry name" value="ICLR_ED"/>
    <property type="match status" value="1"/>
</dbReference>
<dbReference type="PANTHER" id="PTHR30136">
    <property type="entry name" value="HELIX-TURN-HELIX TRANSCRIPTIONAL REGULATOR, ICLR FAMILY"/>
    <property type="match status" value="1"/>
</dbReference>
<comment type="caution">
    <text evidence="8">The sequence shown here is derived from an EMBL/GenBank/DDBJ whole genome shotgun (WGS) entry which is preliminary data.</text>
</comment>
<dbReference type="Gene3D" id="1.10.10.10">
    <property type="entry name" value="Winged helix-like DNA-binding domain superfamily/Winged helix DNA-binding domain"/>
    <property type="match status" value="1"/>
</dbReference>
<dbReference type="Proteomes" id="UP000677265">
    <property type="component" value="Unassembled WGS sequence"/>
</dbReference>
<evidence type="ECO:0000313" key="10">
    <source>
        <dbReference type="Proteomes" id="UP000677265"/>
    </source>
</evidence>
<reference evidence="8" key="1">
    <citation type="submission" date="2021-05" db="EMBL/GenBank/DDBJ databases">
        <title>Novel Bacillus species.</title>
        <authorList>
            <person name="Liu G."/>
        </authorList>
    </citation>
    <scope>NUCLEOTIDE SEQUENCE</scope>
    <source>
        <strain evidence="8 10">FJAT-50051</strain>
    </source>
</reference>
<dbReference type="AlphaFoldDB" id="A0A942T672"/>
<organism evidence="8">
    <name type="scientific">Neobacillus citreus</name>
    <dbReference type="NCBI Taxonomy" id="2833578"/>
    <lineage>
        <taxon>Bacteria</taxon>
        <taxon>Bacillati</taxon>
        <taxon>Bacillota</taxon>
        <taxon>Bacilli</taxon>
        <taxon>Bacillales</taxon>
        <taxon>Bacillaceae</taxon>
        <taxon>Neobacillus</taxon>
    </lineage>
</organism>
<dbReference type="FunFam" id="1.10.10.10:FF:000056">
    <property type="entry name" value="IclR family transcriptional regulator"/>
    <property type="match status" value="1"/>
</dbReference>
<evidence type="ECO:0000256" key="1">
    <source>
        <dbReference type="ARBA" id="ARBA00023015"/>
    </source>
</evidence>
<dbReference type="SMART" id="SM00346">
    <property type="entry name" value="HTH_ICLR"/>
    <property type="match status" value="1"/>
</dbReference>
<sequence>MSERLIQSIERAADVLEIFLTTNSELSVKEISEKVNLSKSTVHGIIKTLEHRGYLQQNPDDLKYRLGIKLFELGNFVGKHLDIRSIARPIIKDLVNELNETVHLVLLNRNEIIYIEKEDGPRTLTMYSHIGKRAPVHCTGVGKAILAYLSDQEVDRLLSIQNLQPFTEFTMTDKQAIKNHLQSVRECGYAVDDEEIELGLKCIAAPIFNHQGNVIASISCAAPKIRLDEERLPKVIAGIQKAASEISKALGYKGVMQR</sequence>
<name>A0A942T672_9BACI</name>
<evidence type="ECO:0000256" key="3">
    <source>
        <dbReference type="ARBA" id="ARBA00023163"/>
    </source>
</evidence>
<keyword evidence="10" id="KW-1185">Reference proteome</keyword>
<dbReference type="Gene3D" id="3.30.450.40">
    <property type="match status" value="1"/>
</dbReference>
<dbReference type="GO" id="GO:0045892">
    <property type="term" value="P:negative regulation of DNA-templated transcription"/>
    <property type="evidence" value="ECO:0007669"/>
    <property type="project" value="TreeGrafter"/>
</dbReference>
<dbReference type="PANTHER" id="PTHR30136:SF24">
    <property type="entry name" value="HTH-TYPE TRANSCRIPTIONAL REPRESSOR ALLR"/>
    <property type="match status" value="1"/>
</dbReference>
<dbReference type="EMBL" id="JAGYPE020000034">
    <property type="protein sequence ID" value="MCH6267332.1"/>
    <property type="molecule type" value="Genomic_DNA"/>
</dbReference>
<evidence type="ECO:0000256" key="2">
    <source>
        <dbReference type="ARBA" id="ARBA00023125"/>
    </source>
</evidence>